<name>A0A3G8YF22_9DEIO</name>
<evidence type="ECO:0000256" key="8">
    <source>
        <dbReference type="ARBA" id="ARBA00023002"/>
    </source>
</evidence>
<evidence type="ECO:0000256" key="1">
    <source>
        <dbReference type="ARBA" id="ARBA00022490"/>
    </source>
</evidence>
<evidence type="ECO:0000256" key="6">
    <source>
        <dbReference type="ARBA" id="ARBA00022694"/>
    </source>
</evidence>
<evidence type="ECO:0000256" key="9">
    <source>
        <dbReference type="ARBA" id="ARBA00023268"/>
    </source>
</evidence>
<accession>A0A3G8YF22</accession>
<keyword evidence="8" id="KW-0560">Oxidoreductase</keyword>
<dbReference type="PANTHER" id="PTHR13847:SF283">
    <property type="entry name" value="TRNA 5-METHYLAMINOMETHYL-2-THIOURIDINE BIOSYNTHESIS BIFUNCTIONAL PROTEIN MNMC"/>
    <property type="match status" value="1"/>
</dbReference>
<dbReference type="GO" id="GO:0008033">
    <property type="term" value="P:tRNA processing"/>
    <property type="evidence" value="ECO:0007669"/>
    <property type="project" value="UniProtKB-KW"/>
</dbReference>
<evidence type="ECO:0000256" key="7">
    <source>
        <dbReference type="ARBA" id="ARBA00022827"/>
    </source>
</evidence>
<organism evidence="11 12">
    <name type="scientific">Deinococcus psychrotolerans</name>
    <dbReference type="NCBI Taxonomy" id="2489213"/>
    <lineage>
        <taxon>Bacteria</taxon>
        <taxon>Thermotogati</taxon>
        <taxon>Deinococcota</taxon>
        <taxon>Deinococci</taxon>
        <taxon>Deinococcales</taxon>
        <taxon>Deinococcaceae</taxon>
        <taxon>Deinococcus</taxon>
    </lineage>
</organism>
<sequence length="321" mass="32947">MIGGGIAGAAAAYFAAQAGHRVTLLDAGAGRSSDVPAALLNPVRGQSGKVEPQALAGLRCTWALIAELQAAGQRIPHGQTGVLRPVPDEKTQRKWAAALPAELPHIWREPAGLPPGWQSVLELPEGGWVSGAAFVRALKQASGARLVRGKAARIWASGVALESGEVLEAERVIFCGGSLGAKFSHQNGGEHGSHFEGATHRAGSLLLLSQAPQQPLSFGAYLSPAAVGGVLGATFETPAASHAAALAGGLPLNSLAWVLQKGAALRDLSGVQVTGRWTGVRLSPLRSEPDAAGVYHLSGLGSKGFLLGPLLARELVRELSS</sequence>
<keyword evidence="9" id="KW-0511">Multifunctional enzyme</keyword>
<dbReference type="KEGG" id="dph:EHF33_08515"/>
<feature type="domain" description="FAD dependent oxidoreductase" evidence="10">
    <location>
        <begin position="2"/>
        <end position="316"/>
    </location>
</feature>
<dbReference type="GO" id="GO:0032259">
    <property type="term" value="P:methylation"/>
    <property type="evidence" value="ECO:0007669"/>
    <property type="project" value="UniProtKB-KW"/>
</dbReference>
<dbReference type="Gene3D" id="3.50.50.60">
    <property type="entry name" value="FAD/NAD(P)-binding domain"/>
    <property type="match status" value="1"/>
</dbReference>
<dbReference type="InterPro" id="IPR036188">
    <property type="entry name" value="FAD/NAD-bd_sf"/>
</dbReference>
<dbReference type="Gene3D" id="3.30.9.10">
    <property type="entry name" value="D-Amino Acid Oxidase, subunit A, domain 2"/>
    <property type="match status" value="1"/>
</dbReference>
<keyword evidence="12" id="KW-1185">Reference proteome</keyword>
<reference evidence="11 12" key="1">
    <citation type="submission" date="2018-11" db="EMBL/GenBank/DDBJ databases">
        <title>Deinococcus shelandsis sp. nov., isolated from South Shetland Islands soil of Antarctica.</title>
        <authorList>
            <person name="Tian J."/>
        </authorList>
    </citation>
    <scope>NUCLEOTIDE SEQUENCE [LARGE SCALE GENOMIC DNA]</scope>
    <source>
        <strain evidence="11 12">S14-83T</strain>
    </source>
</reference>
<keyword evidence="1" id="KW-0963">Cytoplasm</keyword>
<keyword evidence="5" id="KW-0949">S-adenosyl-L-methionine</keyword>
<evidence type="ECO:0000259" key="10">
    <source>
        <dbReference type="Pfam" id="PF01266"/>
    </source>
</evidence>
<keyword evidence="6" id="KW-0819">tRNA processing</keyword>
<protein>
    <submittedName>
        <fullName evidence="11">FAD-binding oxidoreductase</fullName>
    </submittedName>
</protein>
<proteinExistence type="predicted"/>
<dbReference type="OrthoDB" id="61603at2"/>
<evidence type="ECO:0000256" key="3">
    <source>
        <dbReference type="ARBA" id="ARBA00022630"/>
    </source>
</evidence>
<dbReference type="GO" id="GO:0005737">
    <property type="term" value="C:cytoplasm"/>
    <property type="evidence" value="ECO:0007669"/>
    <property type="project" value="TreeGrafter"/>
</dbReference>
<dbReference type="PANTHER" id="PTHR13847">
    <property type="entry name" value="SARCOSINE DEHYDROGENASE-RELATED"/>
    <property type="match status" value="1"/>
</dbReference>
<dbReference type="Pfam" id="PF01266">
    <property type="entry name" value="DAO"/>
    <property type="match status" value="1"/>
</dbReference>
<dbReference type="Proteomes" id="UP000276417">
    <property type="component" value="Chromosome 1"/>
</dbReference>
<evidence type="ECO:0000256" key="2">
    <source>
        <dbReference type="ARBA" id="ARBA00022603"/>
    </source>
</evidence>
<dbReference type="InterPro" id="IPR006076">
    <property type="entry name" value="FAD-dep_OxRdtase"/>
</dbReference>
<evidence type="ECO:0000313" key="12">
    <source>
        <dbReference type="Proteomes" id="UP000276417"/>
    </source>
</evidence>
<gene>
    <name evidence="11" type="ORF">EHF33_08515</name>
</gene>
<evidence type="ECO:0000256" key="5">
    <source>
        <dbReference type="ARBA" id="ARBA00022691"/>
    </source>
</evidence>
<keyword evidence="7" id="KW-0274">FAD</keyword>
<evidence type="ECO:0000313" key="11">
    <source>
        <dbReference type="EMBL" id="AZI43872.1"/>
    </source>
</evidence>
<dbReference type="SUPFAM" id="SSF51905">
    <property type="entry name" value="FAD/NAD(P)-binding domain"/>
    <property type="match status" value="1"/>
</dbReference>
<dbReference type="GO" id="GO:0016491">
    <property type="term" value="F:oxidoreductase activity"/>
    <property type="evidence" value="ECO:0007669"/>
    <property type="project" value="UniProtKB-KW"/>
</dbReference>
<dbReference type="AlphaFoldDB" id="A0A3G8YF22"/>
<dbReference type="EMBL" id="CP034183">
    <property type="protein sequence ID" value="AZI43872.1"/>
    <property type="molecule type" value="Genomic_DNA"/>
</dbReference>
<dbReference type="GO" id="GO:0008168">
    <property type="term" value="F:methyltransferase activity"/>
    <property type="evidence" value="ECO:0007669"/>
    <property type="project" value="UniProtKB-KW"/>
</dbReference>
<keyword evidence="3" id="KW-0285">Flavoprotein</keyword>
<keyword evidence="4" id="KW-0808">Transferase</keyword>
<keyword evidence="2" id="KW-0489">Methyltransferase</keyword>
<evidence type="ECO:0000256" key="4">
    <source>
        <dbReference type="ARBA" id="ARBA00022679"/>
    </source>
</evidence>